<protein>
    <submittedName>
        <fullName evidence="2">Uncharacterized protein</fullName>
    </submittedName>
</protein>
<evidence type="ECO:0000256" key="1">
    <source>
        <dbReference type="SAM" id="MobiDB-lite"/>
    </source>
</evidence>
<feature type="compositionally biased region" description="Basic and acidic residues" evidence="1">
    <location>
        <begin position="10"/>
        <end position="23"/>
    </location>
</feature>
<accession>A0ABD6EU44</accession>
<evidence type="ECO:0000313" key="2">
    <source>
        <dbReference type="EMBL" id="MFH4980563.1"/>
    </source>
</evidence>
<feature type="region of interest" description="Disordered" evidence="1">
    <location>
        <begin position="1"/>
        <end position="81"/>
    </location>
</feature>
<comment type="caution">
    <text evidence="2">The sequence shown here is derived from an EMBL/GenBank/DDBJ whole genome shotgun (WGS) entry which is preliminary data.</text>
</comment>
<dbReference type="Proteomes" id="UP001608902">
    <property type="component" value="Unassembled WGS sequence"/>
</dbReference>
<dbReference type="AlphaFoldDB" id="A0ABD6EU44"/>
<evidence type="ECO:0000313" key="3">
    <source>
        <dbReference type="Proteomes" id="UP001608902"/>
    </source>
</evidence>
<keyword evidence="3" id="KW-1185">Reference proteome</keyword>
<sequence length="101" mass="11492">MSPVRHSSSHHHDTSDGRKESGARYRRSRSPRLNEPSKVSRVQRVSDRLSPLRKKAPPVNELDIVSLEKKNEEKSRTGTSSAVRTEIFRTVCSPIIIKVLF</sequence>
<name>A0ABD6EU44_9BILA</name>
<organism evidence="2 3">
    <name type="scientific">Gnathostoma spinigerum</name>
    <dbReference type="NCBI Taxonomy" id="75299"/>
    <lineage>
        <taxon>Eukaryota</taxon>
        <taxon>Metazoa</taxon>
        <taxon>Ecdysozoa</taxon>
        <taxon>Nematoda</taxon>
        <taxon>Chromadorea</taxon>
        <taxon>Rhabditida</taxon>
        <taxon>Spirurina</taxon>
        <taxon>Gnathostomatomorpha</taxon>
        <taxon>Gnathostomatoidea</taxon>
        <taxon>Gnathostomatidae</taxon>
        <taxon>Gnathostoma</taxon>
    </lineage>
</organism>
<proteinExistence type="predicted"/>
<gene>
    <name evidence="2" type="ORF">AB6A40_007272</name>
</gene>
<dbReference type="EMBL" id="JBGFUD010005742">
    <property type="protein sequence ID" value="MFH4980563.1"/>
    <property type="molecule type" value="Genomic_DNA"/>
</dbReference>
<reference evidence="2 3" key="1">
    <citation type="submission" date="2024-08" db="EMBL/GenBank/DDBJ databases">
        <title>Gnathostoma spinigerum genome.</title>
        <authorList>
            <person name="Gonzalez-Bertolin B."/>
            <person name="Monzon S."/>
            <person name="Zaballos A."/>
            <person name="Jimenez P."/>
            <person name="Dekumyoy P."/>
            <person name="Varona S."/>
            <person name="Cuesta I."/>
            <person name="Sumanam S."/>
            <person name="Adisakwattana P."/>
            <person name="Gasser R.B."/>
            <person name="Hernandez-Gonzalez A."/>
            <person name="Young N.D."/>
            <person name="Perteguer M.J."/>
        </authorList>
    </citation>
    <scope>NUCLEOTIDE SEQUENCE [LARGE SCALE GENOMIC DNA]</scope>
    <source>
        <strain evidence="2">AL3</strain>
        <tissue evidence="2">Liver</tissue>
    </source>
</reference>
<feature type="compositionally biased region" description="Basic and acidic residues" evidence="1">
    <location>
        <begin position="66"/>
        <end position="76"/>
    </location>
</feature>